<comment type="caution">
    <text evidence="1">The sequence shown here is derived from an EMBL/GenBank/DDBJ whole genome shotgun (WGS) entry which is preliminary data.</text>
</comment>
<protein>
    <submittedName>
        <fullName evidence="1">Uncharacterized protein</fullName>
    </submittedName>
</protein>
<organism evidence="1 2">
    <name type="scientific">Dreissena polymorpha</name>
    <name type="common">Zebra mussel</name>
    <name type="synonym">Mytilus polymorpha</name>
    <dbReference type="NCBI Taxonomy" id="45954"/>
    <lineage>
        <taxon>Eukaryota</taxon>
        <taxon>Metazoa</taxon>
        <taxon>Spiralia</taxon>
        <taxon>Lophotrochozoa</taxon>
        <taxon>Mollusca</taxon>
        <taxon>Bivalvia</taxon>
        <taxon>Autobranchia</taxon>
        <taxon>Heteroconchia</taxon>
        <taxon>Euheterodonta</taxon>
        <taxon>Imparidentia</taxon>
        <taxon>Neoheterodontei</taxon>
        <taxon>Myida</taxon>
        <taxon>Dreissenoidea</taxon>
        <taxon>Dreissenidae</taxon>
        <taxon>Dreissena</taxon>
    </lineage>
</organism>
<sequence>MVEAIALPLGISQRPLRECTCLRFSTVLIRTNMPTLKLSMQAEIYRDPCTMVKKVRLQFASACRPSLRLRWETRSGCGLYLLVRSIILAPADGTALLGC</sequence>
<evidence type="ECO:0000313" key="1">
    <source>
        <dbReference type="EMBL" id="KAH3773815.1"/>
    </source>
</evidence>
<name>A0A9D4E7E0_DREPO</name>
<evidence type="ECO:0000313" key="2">
    <source>
        <dbReference type="Proteomes" id="UP000828390"/>
    </source>
</evidence>
<keyword evidence="2" id="KW-1185">Reference proteome</keyword>
<proteinExistence type="predicted"/>
<dbReference type="EMBL" id="JAIWYP010000009">
    <property type="protein sequence ID" value="KAH3773815.1"/>
    <property type="molecule type" value="Genomic_DNA"/>
</dbReference>
<reference evidence="1" key="1">
    <citation type="journal article" date="2019" name="bioRxiv">
        <title>The Genome of the Zebra Mussel, Dreissena polymorpha: A Resource for Invasive Species Research.</title>
        <authorList>
            <person name="McCartney M.A."/>
            <person name="Auch B."/>
            <person name="Kono T."/>
            <person name="Mallez S."/>
            <person name="Zhang Y."/>
            <person name="Obille A."/>
            <person name="Becker A."/>
            <person name="Abrahante J.E."/>
            <person name="Garbe J."/>
            <person name="Badalamenti J.P."/>
            <person name="Herman A."/>
            <person name="Mangelson H."/>
            <person name="Liachko I."/>
            <person name="Sullivan S."/>
            <person name="Sone E.D."/>
            <person name="Koren S."/>
            <person name="Silverstein K.A.T."/>
            <person name="Beckman K.B."/>
            <person name="Gohl D.M."/>
        </authorList>
    </citation>
    <scope>NUCLEOTIDE SEQUENCE</scope>
    <source>
        <strain evidence="1">Duluth1</strain>
        <tissue evidence="1">Whole animal</tissue>
    </source>
</reference>
<gene>
    <name evidence="1" type="ORF">DPMN_175185</name>
</gene>
<accession>A0A9D4E7E0</accession>
<reference evidence="1" key="2">
    <citation type="submission" date="2020-11" db="EMBL/GenBank/DDBJ databases">
        <authorList>
            <person name="McCartney M.A."/>
            <person name="Auch B."/>
            <person name="Kono T."/>
            <person name="Mallez S."/>
            <person name="Becker A."/>
            <person name="Gohl D.M."/>
            <person name="Silverstein K.A.T."/>
            <person name="Koren S."/>
            <person name="Bechman K.B."/>
            <person name="Herman A."/>
            <person name="Abrahante J.E."/>
            <person name="Garbe J."/>
        </authorList>
    </citation>
    <scope>NUCLEOTIDE SEQUENCE</scope>
    <source>
        <strain evidence="1">Duluth1</strain>
        <tissue evidence="1">Whole animal</tissue>
    </source>
</reference>
<dbReference type="AlphaFoldDB" id="A0A9D4E7E0"/>
<dbReference type="Proteomes" id="UP000828390">
    <property type="component" value="Unassembled WGS sequence"/>
</dbReference>